<evidence type="ECO:0008006" key="9">
    <source>
        <dbReference type="Google" id="ProtNLM"/>
    </source>
</evidence>
<evidence type="ECO:0000313" key="8">
    <source>
        <dbReference type="Proteomes" id="UP000002051"/>
    </source>
</evidence>
<evidence type="ECO:0000313" key="7">
    <source>
        <dbReference type="EnsemblPlants" id="AES74223"/>
    </source>
</evidence>
<evidence type="ECO:0000256" key="2">
    <source>
        <dbReference type="ARBA" id="ARBA00023015"/>
    </source>
</evidence>
<reference evidence="6 8" key="2">
    <citation type="journal article" date="2014" name="BMC Genomics">
        <title>An improved genome release (version Mt4.0) for the model legume Medicago truncatula.</title>
        <authorList>
            <person name="Tang H."/>
            <person name="Krishnakumar V."/>
            <person name="Bidwell S."/>
            <person name="Rosen B."/>
            <person name="Chan A."/>
            <person name="Zhou S."/>
            <person name="Gentzbittel L."/>
            <person name="Childs K.L."/>
            <person name="Yandell M."/>
            <person name="Gundlach H."/>
            <person name="Mayer K.F."/>
            <person name="Schwartz D.C."/>
            <person name="Town C.D."/>
        </authorList>
    </citation>
    <scope>GENOME REANNOTATION</scope>
    <source>
        <strain evidence="7 8">cv. Jemalong A17</strain>
    </source>
</reference>
<keyword evidence="3" id="KW-0238">DNA-binding</keyword>
<dbReference type="Gene3D" id="2.40.330.10">
    <property type="entry name" value="DNA-binding pseudobarrel domain"/>
    <property type="match status" value="1"/>
</dbReference>
<evidence type="ECO:0000256" key="5">
    <source>
        <dbReference type="ARBA" id="ARBA00023242"/>
    </source>
</evidence>
<keyword evidence="2" id="KW-0805">Transcription regulation</keyword>
<reference evidence="6 8" key="1">
    <citation type="journal article" date="2011" name="Nature">
        <title>The Medicago genome provides insight into the evolution of rhizobial symbioses.</title>
        <authorList>
            <person name="Young N.D."/>
            <person name="Debelle F."/>
            <person name="Oldroyd G.E."/>
            <person name="Geurts R."/>
            <person name="Cannon S.B."/>
            <person name="Udvardi M.K."/>
            <person name="Benedito V.A."/>
            <person name="Mayer K.F."/>
            <person name="Gouzy J."/>
            <person name="Schoof H."/>
            <person name="Van de Peer Y."/>
            <person name="Proost S."/>
            <person name="Cook D.R."/>
            <person name="Meyers B.C."/>
            <person name="Spannagl M."/>
            <person name="Cheung F."/>
            <person name="De Mita S."/>
            <person name="Krishnakumar V."/>
            <person name="Gundlach H."/>
            <person name="Zhou S."/>
            <person name="Mudge J."/>
            <person name="Bharti A.K."/>
            <person name="Murray J.D."/>
            <person name="Naoumkina M.A."/>
            <person name="Rosen B."/>
            <person name="Silverstein K.A."/>
            <person name="Tang H."/>
            <person name="Rombauts S."/>
            <person name="Zhao P.X."/>
            <person name="Zhou P."/>
            <person name="Barbe V."/>
            <person name="Bardou P."/>
            <person name="Bechner M."/>
            <person name="Bellec A."/>
            <person name="Berger A."/>
            <person name="Berges H."/>
            <person name="Bidwell S."/>
            <person name="Bisseling T."/>
            <person name="Choisne N."/>
            <person name="Couloux A."/>
            <person name="Denny R."/>
            <person name="Deshpande S."/>
            <person name="Dai X."/>
            <person name="Doyle J.J."/>
            <person name="Dudez A.M."/>
            <person name="Farmer A.D."/>
            <person name="Fouteau S."/>
            <person name="Franken C."/>
            <person name="Gibelin C."/>
            <person name="Gish J."/>
            <person name="Goldstein S."/>
            <person name="Gonzalez A.J."/>
            <person name="Green P.J."/>
            <person name="Hallab A."/>
            <person name="Hartog M."/>
            <person name="Hua A."/>
            <person name="Humphray S.J."/>
            <person name="Jeong D.H."/>
            <person name="Jing Y."/>
            <person name="Jocker A."/>
            <person name="Kenton S.M."/>
            <person name="Kim D.J."/>
            <person name="Klee K."/>
            <person name="Lai H."/>
            <person name="Lang C."/>
            <person name="Lin S."/>
            <person name="Macmil S.L."/>
            <person name="Magdelenat G."/>
            <person name="Matthews L."/>
            <person name="McCorrison J."/>
            <person name="Monaghan E.L."/>
            <person name="Mun J.H."/>
            <person name="Najar F.Z."/>
            <person name="Nicholson C."/>
            <person name="Noirot C."/>
            <person name="O'Bleness M."/>
            <person name="Paule C.R."/>
            <person name="Poulain J."/>
            <person name="Prion F."/>
            <person name="Qin B."/>
            <person name="Qu C."/>
            <person name="Retzel E.F."/>
            <person name="Riddle C."/>
            <person name="Sallet E."/>
            <person name="Samain S."/>
            <person name="Samson N."/>
            <person name="Sanders I."/>
            <person name="Saurat O."/>
            <person name="Scarpelli C."/>
            <person name="Schiex T."/>
            <person name="Segurens B."/>
            <person name="Severin A.J."/>
            <person name="Sherrier D.J."/>
            <person name="Shi R."/>
            <person name="Sims S."/>
            <person name="Singer S.R."/>
            <person name="Sinharoy S."/>
            <person name="Sterck L."/>
            <person name="Viollet A."/>
            <person name="Wang B.B."/>
            <person name="Wang K."/>
            <person name="Wang M."/>
            <person name="Wang X."/>
            <person name="Warfsmann J."/>
            <person name="Weissenbach J."/>
            <person name="White D.D."/>
            <person name="White J.D."/>
            <person name="Wiley G.B."/>
            <person name="Wincker P."/>
            <person name="Xing Y."/>
            <person name="Yang L."/>
            <person name="Yao Z."/>
            <person name="Ying F."/>
            <person name="Zhai J."/>
            <person name="Zhou L."/>
            <person name="Zuber A."/>
            <person name="Denarie J."/>
            <person name="Dixon R.A."/>
            <person name="May G.D."/>
            <person name="Schwartz D.C."/>
            <person name="Rogers J."/>
            <person name="Quetier F."/>
            <person name="Town C.D."/>
            <person name="Roe B.A."/>
        </authorList>
    </citation>
    <scope>NUCLEOTIDE SEQUENCE [LARGE SCALE GENOMIC DNA]</scope>
    <source>
        <strain evidence="6">A17</strain>
        <strain evidence="7 8">cv. Jemalong A17</strain>
    </source>
</reference>
<comment type="subcellular location">
    <subcellularLocation>
        <location evidence="1">Nucleus</location>
    </subcellularLocation>
</comment>
<dbReference type="PaxDb" id="3880-AES74223"/>
<keyword evidence="4" id="KW-0804">Transcription</keyword>
<dbReference type="GO" id="GO:0003677">
    <property type="term" value="F:DNA binding"/>
    <property type="evidence" value="ECO:0007669"/>
    <property type="project" value="UniProtKB-KW"/>
</dbReference>
<dbReference type="HOGENOM" id="CLU_913279_0_0_1"/>
<reference evidence="7" key="3">
    <citation type="submission" date="2015-04" db="UniProtKB">
        <authorList>
            <consortium name="EnsemblPlants"/>
        </authorList>
    </citation>
    <scope>IDENTIFICATION</scope>
    <source>
        <strain evidence="7">cv. Jemalong A17</strain>
    </source>
</reference>
<dbReference type="EnsemblPlants" id="AES74223">
    <property type="protein sequence ID" value="AES74223"/>
    <property type="gene ID" value="MTR_3g117130"/>
</dbReference>
<dbReference type="AlphaFoldDB" id="G7J774"/>
<evidence type="ECO:0000256" key="3">
    <source>
        <dbReference type="ARBA" id="ARBA00023125"/>
    </source>
</evidence>
<accession>G7J774</accession>
<dbReference type="SUPFAM" id="SSF101936">
    <property type="entry name" value="DNA-binding pseudobarrel domain"/>
    <property type="match status" value="1"/>
</dbReference>
<gene>
    <name evidence="6" type="ordered locus">MTR_3g117130</name>
</gene>
<proteinExistence type="predicted"/>
<organism evidence="6 8">
    <name type="scientific">Medicago truncatula</name>
    <name type="common">Barrel medic</name>
    <name type="synonym">Medicago tribuloides</name>
    <dbReference type="NCBI Taxonomy" id="3880"/>
    <lineage>
        <taxon>Eukaryota</taxon>
        <taxon>Viridiplantae</taxon>
        <taxon>Streptophyta</taxon>
        <taxon>Embryophyta</taxon>
        <taxon>Tracheophyta</taxon>
        <taxon>Spermatophyta</taxon>
        <taxon>Magnoliopsida</taxon>
        <taxon>eudicotyledons</taxon>
        <taxon>Gunneridae</taxon>
        <taxon>Pentapetalae</taxon>
        <taxon>rosids</taxon>
        <taxon>fabids</taxon>
        <taxon>Fabales</taxon>
        <taxon>Fabaceae</taxon>
        <taxon>Papilionoideae</taxon>
        <taxon>50 kb inversion clade</taxon>
        <taxon>NPAAA clade</taxon>
        <taxon>Hologalegina</taxon>
        <taxon>IRL clade</taxon>
        <taxon>Trifolieae</taxon>
        <taxon>Medicago</taxon>
    </lineage>
</organism>
<dbReference type="InterPro" id="IPR015300">
    <property type="entry name" value="DNA-bd_pseudobarrel_sf"/>
</dbReference>
<protein>
    <recommendedName>
        <fullName evidence="9">TF-B3 domain-containing protein</fullName>
    </recommendedName>
</protein>
<name>G7J774_MEDTR</name>
<sequence length="305" mass="35897">MKLIICDAKGDRVHVITRYRELKHWKALIEVNKTYTLYKCHVFDNDIAFNPFKVVFDSGTKVQKYDRVTNVLTHEFRFKSFKEIQDGKFKTDVLYDIIGLLHEIVKTTPIGTGKKPFNGNPNICNNWSGLRLLINLHHPVVEKFKAYCCRDLNTSRAQSQSYSQNLSESSASSQRTSYNDFSNLSQVRPIAEFINLVKHFPNEVLRTILKEKRKTITLIDDQTQRKYKCRLITSERTSYEKYLGAQWFNFCRERVMEEGGKLIFDLEKLSKNLHVRAVPKYIFVAELFELLLFWRIALDCNRNLY</sequence>
<evidence type="ECO:0000313" key="6">
    <source>
        <dbReference type="EMBL" id="AES74223.1"/>
    </source>
</evidence>
<evidence type="ECO:0000256" key="1">
    <source>
        <dbReference type="ARBA" id="ARBA00004123"/>
    </source>
</evidence>
<dbReference type="EMBL" id="CM001219">
    <property type="protein sequence ID" value="AES74223.1"/>
    <property type="molecule type" value="Genomic_DNA"/>
</dbReference>
<keyword evidence="8" id="KW-1185">Reference proteome</keyword>
<dbReference type="Proteomes" id="UP000002051">
    <property type="component" value="Chromosome 3"/>
</dbReference>
<dbReference type="GO" id="GO:0005634">
    <property type="term" value="C:nucleus"/>
    <property type="evidence" value="ECO:0007669"/>
    <property type="project" value="UniProtKB-SubCell"/>
</dbReference>
<evidence type="ECO:0000256" key="4">
    <source>
        <dbReference type="ARBA" id="ARBA00023163"/>
    </source>
</evidence>
<keyword evidence="5" id="KW-0539">Nucleus</keyword>